<dbReference type="InterPro" id="IPR003439">
    <property type="entry name" value="ABC_transporter-like_ATP-bd"/>
</dbReference>
<dbReference type="PANTHER" id="PTHR43790">
    <property type="entry name" value="CARBOHYDRATE TRANSPORT ATP-BINDING PROTEIN MG119-RELATED"/>
    <property type="match status" value="1"/>
</dbReference>
<dbReference type="AlphaFoldDB" id="A0AAJ1FJU4"/>
<comment type="caution">
    <text evidence="6">The sequence shown here is derived from an EMBL/GenBank/DDBJ whole genome shotgun (WGS) entry which is preliminary data.</text>
</comment>
<dbReference type="PANTHER" id="PTHR43790:SF4">
    <property type="entry name" value="GUANOSINE IMPORT ATP-BINDING PROTEIN NUPO"/>
    <property type="match status" value="1"/>
</dbReference>
<dbReference type="CDD" id="cd03216">
    <property type="entry name" value="ABC_Carb_Monos_I"/>
    <property type="match status" value="1"/>
</dbReference>
<dbReference type="EMBL" id="JAMXLX010000006">
    <property type="protein sequence ID" value="MCO5958611.1"/>
    <property type="molecule type" value="Genomic_DNA"/>
</dbReference>
<dbReference type="GO" id="GO:0016887">
    <property type="term" value="F:ATP hydrolysis activity"/>
    <property type="evidence" value="ECO:0007669"/>
    <property type="project" value="InterPro"/>
</dbReference>
<accession>A0AAJ1FJU4</accession>
<evidence type="ECO:0000256" key="3">
    <source>
        <dbReference type="ARBA" id="ARBA00022840"/>
    </source>
</evidence>
<evidence type="ECO:0000256" key="2">
    <source>
        <dbReference type="ARBA" id="ARBA00022741"/>
    </source>
</evidence>
<comment type="similarity">
    <text evidence="1">Belongs to the ABC transporter superfamily.</text>
</comment>
<dbReference type="SUPFAM" id="SSF52540">
    <property type="entry name" value="P-loop containing nucleoside triphosphate hydrolases"/>
    <property type="match status" value="2"/>
</dbReference>
<dbReference type="InterPro" id="IPR050107">
    <property type="entry name" value="ABC_carbohydrate_import_ATPase"/>
</dbReference>
<name>A0AAJ1FJU4_9HYPH</name>
<feature type="domain" description="ABC transporter" evidence="5">
    <location>
        <begin position="277"/>
        <end position="521"/>
    </location>
</feature>
<organism evidence="6 7">
    <name type="scientific">Ciceribacter sichuanensis</name>
    <dbReference type="NCBI Taxonomy" id="2949647"/>
    <lineage>
        <taxon>Bacteria</taxon>
        <taxon>Pseudomonadati</taxon>
        <taxon>Pseudomonadota</taxon>
        <taxon>Alphaproteobacteria</taxon>
        <taxon>Hyphomicrobiales</taxon>
        <taxon>Rhizobiaceae</taxon>
        <taxon>Ciceribacter</taxon>
    </lineage>
</organism>
<sequence>MTTAPQTAPKPANSRPETSFGSAPALEMRGIGKAFDGRPALVEAAFALEWGEVHAIVGENGAGKSTLMNVATGVYAADSGEQVMNGEAISPRSPVEAAAAGLGMVHQHFRLVDSFTVAENVLLGLGRKSTLRSPAEAAALISAKSAEIGLPVDPHKVVADLSIAERQRVEIVKVLLLGARILVLDEPTAVLTEEEAEALLSFVRRLSRAGHAVVLITHKFREVSAFCDRVTVMRHGRTVLSGAKVAEVSETEIALLMVGETLTVSGRPDSIPGPVCLEINGLSLHAGEHRQGLVGLDLELRASEVLGIAGVGGNGQEELVACLLGLERPDAGSVMLNGEDIATADPRRRREAGLRVIPADRFATGLIREMSIADNLALTTVADGAAGGLFFLNRGRMRQAAERAIETFDIRGAAPERSAALLSGGNAQKVLLARELDDGMKVLVAHSPSRGLDMRATQFVRSAIRKAVEAGAACLLISEDLQEVLSLSHRVAVMNRGTIVGCRPAQDVTPEWIGALLAGHA</sequence>
<feature type="region of interest" description="Disordered" evidence="4">
    <location>
        <begin position="1"/>
        <end position="23"/>
    </location>
</feature>
<dbReference type="PROSITE" id="PS50893">
    <property type="entry name" value="ABC_TRANSPORTER_2"/>
    <property type="match status" value="2"/>
</dbReference>
<evidence type="ECO:0000259" key="5">
    <source>
        <dbReference type="PROSITE" id="PS50893"/>
    </source>
</evidence>
<reference evidence="6" key="1">
    <citation type="submission" date="2022-06" db="EMBL/GenBank/DDBJ databases">
        <authorList>
            <person name="Sun Q."/>
        </authorList>
    </citation>
    <scope>NUCLEOTIDE SEQUENCE</scope>
    <source>
        <strain evidence="6">S101</strain>
    </source>
</reference>
<dbReference type="InterPro" id="IPR027417">
    <property type="entry name" value="P-loop_NTPase"/>
</dbReference>
<keyword evidence="3 6" id="KW-0067">ATP-binding</keyword>
<evidence type="ECO:0000313" key="6">
    <source>
        <dbReference type="EMBL" id="MCO5958611.1"/>
    </source>
</evidence>
<dbReference type="Proteomes" id="UP001155380">
    <property type="component" value="Unassembled WGS sequence"/>
</dbReference>
<evidence type="ECO:0000313" key="7">
    <source>
        <dbReference type="Proteomes" id="UP001155380"/>
    </source>
</evidence>
<dbReference type="GO" id="GO:0005524">
    <property type="term" value="F:ATP binding"/>
    <property type="evidence" value="ECO:0007669"/>
    <property type="project" value="UniProtKB-KW"/>
</dbReference>
<dbReference type="Gene3D" id="3.40.50.300">
    <property type="entry name" value="P-loop containing nucleotide triphosphate hydrolases"/>
    <property type="match status" value="2"/>
</dbReference>
<dbReference type="Pfam" id="PF00005">
    <property type="entry name" value="ABC_tran"/>
    <property type="match status" value="2"/>
</dbReference>
<dbReference type="InterPro" id="IPR017871">
    <property type="entry name" value="ABC_transporter-like_CS"/>
</dbReference>
<proteinExistence type="inferred from homology"/>
<dbReference type="PROSITE" id="PS00211">
    <property type="entry name" value="ABC_TRANSPORTER_1"/>
    <property type="match status" value="1"/>
</dbReference>
<dbReference type="RefSeq" id="WP_250911883.1">
    <property type="nucleotide sequence ID" value="NZ_JAMXLX010000006.1"/>
</dbReference>
<evidence type="ECO:0000256" key="4">
    <source>
        <dbReference type="SAM" id="MobiDB-lite"/>
    </source>
</evidence>
<feature type="domain" description="ABC transporter" evidence="5">
    <location>
        <begin position="26"/>
        <end position="260"/>
    </location>
</feature>
<keyword evidence="2" id="KW-0547">Nucleotide-binding</keyword>
<gene>
    <name evidence="6" type="ORF">NBH21_17685</name>
</gene>
<dbReference type="CDD" id="cd03215">
    <property type="entry name" value="ABC_Carb_Monos_II"/>
    <property type="match status" value="1"/>
</dbReference>
<protein>
    <submittedName>
        <fullName evidence="6">ABC transporter ATP-binding protein</fullName>
    </submittedName>
</protein>
<evidence type="ECO:0000256" key="1">
    <source>
        <dbReference type="ARBA" id="ARBA00005417"/>
    </source>
</evidence>